<reference evidence="2 3" key="1">
    <citation type="submission" date="2024-09" db="EMBL/GenBank/DDBJ databases">
        <title>Chromosome-scale assembly of Riccia sorocarpa.</title>
        <authorList>
            <person name="Paukszto L."/>
        </authorList>
    </citation>
    <scope>NUCLEOTIDE SEQUENCE [LARGE SCALE GENOMIC DNA]</scope>
    <source>
        <strain evidence="2">LP-2024</strain>
        <tissue evidence="2">Aerial parts of the thallus</tissue>
    </source>
</reference>
<accession>A0ABD3I4M5</accession>
<dbReference type="AlphaFoldDB" id="A0ABD3I4M5"/>
<keyword evidence="3" id="KW-1185">Reference proteome</keyword>
<organism evidence="2 3">
    <name type="scientific">Riccia sorocarpa</name>
    <dbReference type="NCBI Taxonomy" id="122646"/>
    <lineage>
        <taxon>Eukaryota</taxon>
        <taxon>Viridiplantae</taxon>
        <taxon>Streptophyta</taxon>
        <taxon>Embryophyta</taxon>
        <taxon>Marchantiophyta</taxon>
        <taxon>Marchantiopsida</taxon>
        <taxon>Marchantiidae</taxon>
        <taxon>Marchantiales</taxon>
        <taxon>Ricciaceae</taxon>
        <taxon>Riccia</taxon>
    </lineage>
</organism>
<evidence type="ECO:0000256" key="1">
    <source>
        <dbReference type="SAM" id="MobiDB-lite"/>
    </source>
</evidence>
<name>A0ABD3I4M5_9MARC</name>
<feature type="region of interest" description="Disordered" evidence="1">
    <location>
        <begin position="45"/>
        <end position="75"/>
    </location>
</feature>
<comment type="caution">
    <text evidence="2">The sequence shown here is derived from an EMBL/GenBank/DDBJ whole genome shotgun (WGS) entry which is preliminary data.</text>
</comment>
<sequence>MRRVQLKVPELCAEGNYLSGDEHLGQNSVDTNVGIAAIAETVLESEPHDDDSAPWSHLGDLTDIAPQPGRRPPPSLREKLKWKAHRSHQIPFRPSDTVLDMQAMPVITTPAETGGPVHAYVTRSLFQDKPAVPHGSGGSNQGIINSSFASKFIGVEKDVFEVSMLAGSVDCDGEFGCCELMSATEDSILGLQKSLDSVTESEWSEDEDDRGEDGGSSSDSDWMEYAEEICTEDMPRLGLVQLTDDFHSDPFEWRFADENWPSHKTEFAYYTDFLREDPESVPAWFWDEQDSSNSNGCYLLIYFNVVSLSHLCE</sequence>
<proteinExistence type="predicted"/>
<feature type="compositionally biased region" description="Acidic residues" evidence="1">
    <location>
        <begin position="202"/>
        <end position="211"/>
    </location>
</feature>
<gene>
    <name evidence="2" type="ORF">R1sor_011302</name>
</gene>
<evidence type="ECO:0000313" key="2">
    <source>
        <dbReference type="EMBL" id="KAL3697226.1"/>
    </source>
</evidence>
<protein>
    <submittedName>
        <fullName evidence="2">Uncharacterized protein</fullName>
    </submittedName>
</protein>
<dbReference type="EMBL" id="JBJQOH010000002">
    <property type="protein sequence ID" value="KAL3697226.1"/>
    <property type="molecule type" value="Genomic_DNA"/>
</dbReference>
<feature type="region of interest" description="Disordered" evidence="1">
    <location>
        <begin position="198"/>
        <end position="220"/>
    </location>
</feature>
<evidence type="ECO:0000313" key="3">
    <source>
        <dbReference type="Proteomes" id="UP001633002"/>
    </source>
</evidence>
<dbReference type="Proteomes" id="UP001633002">
    <property type="component" value="Unassembled WGS sequence"/>
</dbReference>